<evidence type="ECO:0000313" key="7">
    <source>
        <dbReference type="EMBL" id="UMM26609.1"/>
    </source>
</evidence>
<keyword evidence="2" id="KW-0862">Zinc</keyword>
<feature type="domain" description="RING-type" evidence="6">
    <location>
        <begin position="1363"/>
        <end position="1407"/>
    </location>
</feature>
<dbReference type="EMBL" id="CP092623">
    <property type="protein sequence ID" value="UMM26609.1"/>
    <property type="molecule type" value="Genomic_DNA"/>
</dbReference>
<feature type="coiled-coil region" evidence="4">
    <location>
        <begin position="939"/>
        <end position="1241"/>
    </location>
</feature>
<dbReference type="InterPro" id="IPR001841">
    <property type="entry name" value="Znf_RING"/>
</dbReference>
<keyword evidence="1 3" id="KW-0863">Zinc-finger</keyword>
<evidence type="ECO:0000256" key="5">
    <source>
        <dbReference type="SAM" id="MobiDB-lite"/>
    </source>
</evidence>
<keyword evidence="1 3" id="KW-0479">Metal-binding</keyword>
<evidence type="ECO:0000256" key="1">
    <source>
        <dbReference type="ARBA" id="ARBA00022771"/>
    </source>
</evidence>
<accession>A0AAE9EPQ0</accession>
<dbReference type="SUPFAM" id="SSF57850">
    <property type="entry name" value="RING/U-box"/>
    <property type="match status" value="1"/>
</dbReference>
<gene>
    <name evidence="7" type="ORF">L5515_010240</name>
</gene>
<evidence type="ECO:0000256" key="2">
    <source>
        <dbReference type="ARBA" id="ARBA00022833"/>
    </source>
</evidence>
<evidence type="ECO:0000256" key="4">
    <source>
        <dbReference type="SAM" id="Coils"/>
    </source>
</evidence>
<proteinExistence type="predicted"/>
<name>A0AAE9EPQ0_CAEBR</name>
<protein>
    <recommendedName>
        <fullName evidence="6">RING-type domain-containing protein</fullName>
    </recommendedName>
</protein>
<dbReference type="Proteomes" id="UP000829354">
    <property type="component" value="Chromosome IV"/>
</dbReference>
<organism evidence="7 8">
    <name type="scientific">Caenorhabditis briggsae</name>
    <dbReference type="NCBI Taxonomy" id="6238"/>
    <lineage>
        <taxon>Eukaryota</taxon>
        <taxon>Metazoa</taxon>
        <taxon>Ecdysozoa</taxon>
        <taxon>Nematoda</taxon>
        <taxon>Chromadorea</taxon>
        <taxon>Rhabditida</taxon>
        <taxon>Rhabditina</taxon>
        <taxon>Rhabditomorpha</taxon>
        <taxon>Rhabditoidea</taxon>
        <taxon>Rhabditidae</taxon>
        <taxon>Peloderinae</taxon>
        <taxon>Caenorhabditis</taxon>
    </lineage>
</organism>
<keyword evidence="8" id="KW-1185">Reference proteome</keyword>
<reference evidence="7 8" key="1">
    <citation type="submission" date="2022-04" db="EMBL/GenBank/DDBJ databases">
        <title>Chromosome-level reference genomes for two strains of Caenorhabditis briggsae: an improved platform for comparative genomics.</title>
        <authorList>
            <person name="Stevens L."/>
            <person name="Andersen E."/>
        </authorList>
    </citation>
    <scope>NUCLEOTIDE SEQUENCE [LARGE SCALE GENOMIC DNA]</scope>
    <source>
        <strain evidence="7">VX34</strain>
        <tissue evidence="7">Whole-organism</tissue>
    </source>
</reference>
<sequence>MSNSPERHKTLKLFELQNSDMNYSRTPTGSTIAECFGLRLCTNFSLLTGKQKQGAQFFIMDQNDMGCQKNSPEQFKSLESYMKVHSNKKIYLRRICFTIKDPEMDCFLSNELSDIVAQLAKISVVDPAVAEKIINNLKCGKRIKLLSRNDLAQCFWMLGNSAREWVTIVPDFEFLASVHDYQNGYSNRVQCLGPSAKPYASQCQVVQYIFNELVLGLNWKVITSRKYKPKVMECIKDLIMEYTGCERNSFIPLNRVQKQIESLKQRFRIFNNQWDIEKFMNCPCHQKIDVEFYKKIVKQFDLPEITILSESPIPVPAWVIKVSLITGWVIQFFENGDPDDIDLKEHISNGFVHLIPQESQYMMIFTEEATNENPTFFKWNTSNDTKQQQNTRTKKQGPSHKNTKLLDHRDVRGRYLSMDQSSEIHWFYQFNDTDYTNNRHFVDFKNQKKMKYFVIDERTMWMFIELKKALNPEFDESICCTDFRTYVMITGITNFVVRVFEEDNDSLLIVDEVYDVMQEVLRIQGTLEALNEEFISRRSQESSQLINLPMFIDLLEQFDIDKSRITLIPDFIEKHRKPNRKDHLSTPITTLDPTGIRVMRYKEYIFQLLQSIIVGINWKSVLESAGLKAVREFKKMFMTYLDDVKSADRYDLFTRDEIDETKEQFRNHCVFWNAPPRVKWMKSFGNLGTISLKEFNEETRKLQLPTIRENLKELESLEVREARLLLLVFSVIQFYQSDETTVEIMDSGKLVEQQKSMLNEITKRMAWEEADNFNLKLKKIANNLEHLTSVKNPVMDTMVMKSKNLITIGHTDQDESFKSDEFIDKKENAPVESLKEHQELRIFETLSESRATLTELVHKSGMNVTIQEDDLDKQMDQLALNGKETEGNSTQFWDSRGRISKFAKIYLEWMKRQDLEKRQNKACDELRLDKVNSEITGMLRSATEQLSKANETIQKLEHERKMLMVEIHQIWEESKNDKRILMMANVNYDRSQKELSDLIVIINNKEKEEEERVRAMKKLEETNKKLREENKTLLKENKSLIRELDLQKDEADKTVKRANEELEKKHRQLLKEQERTAALELELKDMNVGLEYREQEIKEGDEKLKREKKMARKAREELDEQIRKTRESDWKLKEANERMEKVVKEKNVEIQRIREELNYKWLVEHNKAKEEMRKASEAESKARQLMIEREKILEQSNRFGSSSPVQEAVYRERNRALNLELKHKKDEIAHLKNRIRELSDSSGSLPQVNHHVQDPKVHLEKFEKMKKDFQEDNDLKAKRMQIERLIHATDSNETRAIAISELDRYDESIEAYQDVLQFNILKIKITKDPSDCLPFPSFPELSSKFLDAEKSQWEKPTFGEKDCAVCFDEIHKNERISTCPNPKCSPKYHQKCYKKAMEARAVCPYCQTSC</sequence>
<evidence type="ECO:0000256" key="3">
    <source>
        <dbReference type="PROSITE-ProRule" id="PRU00175"/>
    </source>
</evidence>
<dbReference type="PROSITE" id="PS50089">
    <property type="entry name" value="ZF_RING_2"/>
    <property type="match status" value="1"/>
</dbReference>
<evidence type="ECO:0000313" key="8">
    <source>
        <dbReference type="Proteomes" id="UP000829354"/>
    </source>
</evidence>
<feature type="compositionally biased region" description="Basic residues" evidence="5">
    <location>
        <begin position="392"/>
        <end position="403"/>
    </location>
</feature>
<dbReference type="GO" id="GO:0008270">
    <property type="term" value="F:zinc ion binding"/>
    <property type="evidence" value="ECO:0007669"/>
    <property type="project" value="UniProtKB-KW"/>
</dbReference>
<feature type="region of interest" description="Disordered" evidence="5">
    <location>
        <begin position="379"/>
        <end position="403"/>
    </location>
</feature>
<dbReference type="Gene3D" id="3.30.40.10">
    <property type="entry name" value="Zinc/RING finger domain, C3HC4 (zinc finger)"/>
    <property type="match status" value="1"/>
</dbReference>
<keyword evidence="4" id="KW-0175">Coiled coil</keyword>
<dbReference type="InterPro" id="IPR013083">
    <property type="entry name" value="Znf_RING/FYVE/PHD"/>
</dbReference>
<evidence type="ECO:0000259" key="6">
    <source>
        <dbReference type="PROSITE" id="PS50089"/>
    </source>
</evidence>